<dbReference type="RefSeq" id="WP_209811245.1">
    <property type="nucleotide sequence ID" value="NZ_JAGGKT010000010.1"/>
</dbReference>
<organism evidence="1 2">
    <name type="scientific">Ammoniphilus resinae</name>
    <dbReference type="NCBI Taxonomy" id="861532"/>
    <lineage>
        <taxon>Bacteria</taxon>
        <taxon>Bacillati</taxon>
        <taxon>Bacillota</taxon>
        <taxon>Bacilli</taxon>
        <taxon>Bacillales</taxon>
        <taxon>Paenibacillaceae</taxon>
        <taxon>Aneurinibacillus group</taxon>
        <taxon>Ammoniphilus</taxon>
    </lineage>
</organism>
<evidence type="ECO:0000313" key="2">
    <source>
        <dbReference type="Proteomes" id="UP001519343"/>
    </source>
</evidence>
<evidence type="ECO:0000313" key="1">
    <source>
        <dbReference type="EMBL" id="MBP1933227.1"/>
    </source>
</evidence>
<reference evidence="1 2" key="1">
    <citation type="submission" date="2021-03" db="EMBL/GenBank/DDBJ databases">
        <title>Genomic Encyclopedia of Type Strains, Phase IV (KMG-IV): sequencing the most valuable type-strain genomes for metagenomic binning, comparative biology and taxonomic classification.</title>
        <authorList>
            <person name="Goeker M."/>
        </authorList>
    </citation>
    <scope>NUCLEOTIDE SEQUENCE [LARGE SCALE GENOMIC DNA]</scope>
    <source>
        <strain evidence="1 2">DSM 24738</strain>
    </source>
</reference>
<gene>
    <name evidence="1" type="ORF">J2Z37_003240</name>
</gene>
<evidence type="ECO:0008006" key="3">
    <source>
        <dbReference type="Google" id="ProtNLM"/>
    </source>
</evidence>
<protein>
    <recommendedName>
        <fullName evidence="3">Replicative DNA helicase</fullName>
    </recommendedName>
</protein>
<comment type="caution">
    <text evidence="1">The sequence shown here is derived from an EMBL/GenBank/DDBJ whole genome shotgun (WGS) entry which is preliminary data.</text>
</comment>
<dbReference type="EMBL" id="JAGGKT010000010">
    <property type="protein sequence ID" value="MBP1933227.1"/>
    <property type="molecule type" value="Genomic_DNA"/>
</dbReference>
<keyword evidence="2" id="KW-1185">Reference proteome</keyword>
<sequence length="496" mass="56904">MTDEQQLIHILRSNMNDSLRAALSDFVSLSGVMTEFSSADFWRDTDRVLETLRLLDLILQATLYKGEWQLRDDDAIIHRYNRLYGQAPLLNVKHFLNVCRKYNWVTSAKNPPLRLQPTGKRMIGHLFRIANDAFAYHLQPEDQQALYQAIRDAKLGEAYEDEGIGGGEVLASMISNLEDASEELELSIQRYIYEGKGIQKVQEIGGLLDQVKDRLETRFEKSVEFIPDNQLQLLSERAHRAFADAHSVSYPVLGQTAISSLRRQEKRVTHIDVNQLLRYLSDCAQLEFRNIDDQVGLIDLMVPFNGEEDDGLGIWWPQELPMPLSENLIDRGMAELQRIIQLEPIVPTDYGEEMEFLEPDIVSLEELKEWQGQSASLAEEQSLDTRKVEEYLNLLKRDRVDSLLANISETWEEAANHLLSVSALISQHLAYLEQTSSDRVTTIHPFMVPFRLGHPDEDPDWVWTVQASGKLLNKALKERRKEDIAIPFLCVAPHVR</sequence>
<accession>A0ABS4GSH1</accession>
<proteinExistence type="predicted"/>
<dbReference type="Proteomes" id="UP001519343">
    <property type="component" value="Unassembled WGS sequence"/>
</dbReference>
<name>A0ABS4GSH1_9BACL</name>